<dbReference type="InterPro" id="IPR013551">
    <property type="entry name" value="YicC-like_C"/>
</dbReference>
<reference evidence="8 9" key="1">
    <citation type="submission" date="2016-11" db="EMBL/GenBank/DDBJ databases">
        <authorList>
            <person name="Jaros S."/>
            <person name="Januszkiewicz K."/>
            <person name="Wedrychowicz H."/>
        </authorList>
    </citation>
    <scope>NUCLEOTIDE SEQUENCE [LARGE SCALE GENOMIC DNA]</scope>
    <source>
        <strain evidence="8 9">DSM 5091</strain>
    </source>
</reference>
<dbReference type="OrthoDB" id="9771229at2"/>
<organism evidence="8 9">
    <name type="scientific">Malonomonas rubra DSM 5091</name>
    <dbReference type="NCBI Taxonomy" id="1122189"/>
    <lineage>
        <taxon>Bacteria</taxon>
        <taxon>Pseudomonadati</taxon>
        <taxon>Thermodesulfobacteriota</taxon>
        <taxon>Desulfuromonadia</taxon>
        <taxon>Desulfuromonadales</taxon>
        <taxon>Geopsychrobacteraceae</taxon>
        <taxon>Malonomonas</taxon>
    </lineage>
</organism>
<evidence type="ECO:0000256" key="4">
    <source>
        <dbReference type="ARBA" id="ARBA00022801"/>
    </source>
</evidence>
<comment type="cofactor">
    <cofactor evidence="1">
        <name>a divalent metal cation</name>
        <dbReference type="ChEBI" id="CHEBI:60240"/>
    </cofactor>
</comment>
<dbReference type="AlphaFoldDB" id="A0A1M6DQR8"/>
<feature type="domain" description="Endoribonuclease YicC-like N-terminal" evidence="6">
    <location>
        <begin position="2"/>
        <end position="155"/>
    </location>
</feature>
<dbReference type="GO" id="GO:0016787">
    <property type="term" value="F:hydrolase activity"/>
    <property type="evidence" value="ECO:0007669"/>
    <property type="project" value="UniProtKB-KW"/>
</dbReference>
<evidence type="ECO:0000259" key="7">
    <source>
        <dbReference type="Pfam" id="PF08340"/>
    </source>
</evidence>
<dbReference type="STRING" id="1122189.SAMN02745165_00774"/>
<feature type="domain" description="Endoribonuclease YicC-like C-terminal" evidence="7">
    <location>
        <begin position="176"/>
        <end position="291"/>
    </location>
</feature>
<dbReference type="InterPro" id="IPR013527">
    <property type="entry name" value="YicC-like_N"/>
</dbReference>
<evidence type="ECO:0000256" key="3">
    <source>
        <dbReference type="ARBA" id="ARBA00022759"/>
    </source>
</evidence>
<keyword evidence="4" id="KW-0378">Hydrolase</keyword>
<dbReference type="RefSeq" id="WP_072905765.1">
    <property type="nucleotide sequence ID" value="NZ_FQZT01000002.1"/>
</dbReference>
<dbReference type="Pfam" id="PF03755">
    <property type="entry name" value="YicC-like_N"/>
    <property type="match status" value="1"/>
</dbReference>
<evidence type="ECO:0000256" key="2">
    <source>
        <dbReference type="ARBA" id="ARBA00022722"/>
    </source>
</evidence>
<sequence>MIKSMTGYGRGQAHVDGLSFSVEIKAVNHRYGDINVKAPRVLMPLESQIKKQVSAVLKRGKVDVFITQDASGAGSALPVINEPLAEEYMKIFKGLTMRYDLSGGISLGLLLAQKDVLSVEDAGHDEQVLSSCLKEAIDAALQALLVMRQKEGEATAVDIKQRLELLESLLEKIVVRAPQVPVEWQQKLKDRLERLGDDAGDPQRVAQEIAIFADRCDISEEVTRFRSHLEQFNELLQNGEPVGRQMDFLVQELNREANTMGSKSNDAELTRHVVLLKSELEKIREQVQNIE</sequence>
<dbReference type="PANTHER" id="PTHR30636">
    <property type="entry name" value="UPF0701 PROTEIN YICC"/>
    <property type="match status" value="1"/>
</dbReference>
<accession>A0A1M6DQR8</accession>
<evidence type="ECO:0000259" key="6">
    <source>
        <dbReference type="Pfam" id="PF03755"/>
    </source>
</evidence>
<evidence type="ECO:0000256" key="5">
    <source>
        <dbReference type="ARBA" id="ARBA00035648"/>
    </source>
</evidence>
<evidence type="ECO:0000256" key="1">
    <source>
        <dbReference type="ARBA" id="ARBA00001968"/>
    </source>
</evidence>
<name>A0A1M6DQR8_MALRU</name>
<evidence type="ECO:0000313" key="8">
    <source>
        <dbReference type="EMBL" id="SHI75551.1"/>
    </source>
</evidence>
<keyword evidence="9" id="KW-1185">Reference proteome</keyword>
<keyword evidence="2" id="KW-0540">Nuclease</keyword>
<dbReference type="Pfam" id="PF08340">
    <property type="entry name" value="YicC-like_C"/>
    <property type="match status" value="1"/>
</dbReference>
<comment type="similarity">
    <text evidence="5">Belongs to the YicC/YloC family.</text>
</comment>
<dbReference type="GO" id="GO:0004521">
    <property type="term" value="F:RNA endonuclease activity"/>
    <property type="evidence" value="ECO:0007669"/>
    <property type="project" value="InterPro"/>
</dbReference>
<proteinExistence type="inferred from homology"/>
<protein>
    <submittedName>
        <fullName evidence="8">TIGR00255 family protein</fullName>
    </submittedName>
</protein>
<keyword evidence="3" id="KW-0255">Endonuclease</keyword>
<dbReference type="NCBIfam" id="TIGR00255">
    <property type="entry name" value="YicC/YloC family endoribonuclease"/>
    <property type="match status" value="1"/>
</dbReference>
<gene>
    <name evidence="8" type="ORF">SAMN02745165_00774</name>
</gene>
<dbReference type="Proteomes" id="UP000184171">
    <property type="component" value="Unassembled WGS sequence"/>
</dbReference>
<dbReference type="PANTHER" id="PTHR30636:SF3">
    <property type="entry name" value="UPF0701 PROTEIN YICC"/>
    <property type="match status" value="1"/>
</dbReference>
<dbReference type="InterPro" id="IPR005229">
    <property type="entry name" value="YicC/YloC-like"/>
</dbReference>
<dbReference type="EMBL" id="FQZT01000002">
    <property type="protein sequence ID" value="SHI75551.1"/>
    <property type="molecule type" value="Genomic_DNA"/>
</dbReference>
<evidence type="ECO:0000313" key="9">
    <source>
        <dbReference type="Proteomes" id="UP000184171"/>
    </source>
</evidence>